<dbReference type="RefSeq" id="XP_006860680.1">
    <property type="nucleotide sequence ID" value="XM_006860618.1"/>
</dbReference>
<dbReference type="Gene3D" id="3.40.33.10">
    <property type="entry name" value="CAP"/>
    <property type="match status" value="1"/>
</dbReference>
<gene>
    <name evidence="5" type="primary">CRISP1</name>
</gene>
<dbReference type="GO" id="GO:0005576">
    <property type="term" value="C:extracellular region"/>
    <property type="evidence" value="ECO:0007669"/>
    <property type="project" value="InterPro"/>
</dbReference>
<protein>
    <submittedName>
        <fullName evidence="5">Cysteine-rich secretory protein 1</fullName>
    </submittedName>
</protein>
<evidence type="ECO:0000313" key="5">
    <source>
        <dbReference type="RefSeq" id="XP_006860680.1"/>
    </source>
</evidence>
<dbReference type="Pfam" id="PF00188">
    <property type="entry name" value="CAP"/>
    <property type="match status" value="1"/>
</dbReference>
<dbReference type="OrthoDB" id="737510at2759"/>
<dbReference type="SMART" id="SM00198">
    <property type="entry name" value="SCP"/>
    <property type="match status" value="1"/>
</dbReference>
<dbReference type="InterPro" id="IPR042076">
    <property type="entry name" value="Crisp-like_dom"/>
</dbReference>
<name>A0A9B0THA4_CHRAS</name>
<dbReference type="GeneID" id="102827748"/>
<evidence type="ECO:0000256" key="1">
    <source>
        <dbReference type="ARBA" id="ARBA00009923"/>
    </source>
</evidence>
<dbReference type="AlphaFoldDB" id="A0A9B0THA4"/>
<keyword evidence="2" id="KW-0732">Signal</keyword>
<comment type="similarity">
    <text evidence="1">Belongs to the CRISP family.</text>
</comment>
<feature type="domain" description="SCP" evidence="3">
    <location>
        <begin position="38"/>
        <end position="180"/>
    </location>
</feature>
<evidence type="ECO:0000256" key="2">
    <source>
        <dbReference type="SAM" id="SignalP"/>
    </source>
</evidence>
<dbReference type="InterPro" id="IPR035940">
    <property type="entry name" value="CAP_sf"/>
</dbReference>
<accession>A0A9B0THA4</accession>
<feature type="chain" id="PRO_5039413486" evidence="2">
    <location>
        <begin position="21"/>
        <end position="236"/>
    </location>
</feature>
<evidence type="ECO:0000259" key="3">
    <source>
        <dbReference type="SMART" id="SM00198"/>
    </source>
</evidence>
<keyword evidence="4" id="KW-1185">Reference proteome</keyword>
<dbReference type="InterPro" id="IPR001283">
    <property type="entry name" value="CRISP-related"/>
</dbReference>
<sequence>MTMKHFLFWIAAADFLLVLAIRGKTWVPYKTLLTTLPDVQEEIVNVHNSFRRNVTPSASNMLKMSWNEDAAANARTLSSQCNPENSYIPDRRVGEKFCGENILFTYSSIPWSDVIGIWYDESQYFTYGILNRTNKRIDHYTQVVWATSYLIGCSVTLCHQRRSKRFLYICHYCHEGNLVHLLEPYKAGAPCSQCPDACEDKLCSKFYTFSLLKIGCSHVMVRTYCKASCLCTTEIK</sequence>
<feature type="signal peptide" evidence="2">
    <location>
        <begin position="1"/>
        <end position="20"/>
    </location>
</feature>
<dbReference type="PRINTS" id="PR00837">
    <property type="entry name" value="V5TPXLIKE"/>
</dbReference>
<proteinExistence type="inferred from homology"/>
<dbReference type="PROSITE" id="PS01010">
    <property type="entry name" value="CRISP_2"/>
    <property type="match status" value="1"/>
</dbReference>
<organism evidence="4 5">
    <name type="scientific">Chrysochloris asiatica</name>
    <name type="common">Cape golden mole</name>
    <dbReference type="NCBI Taxonomy" id="185453"/>
    <lineage>
        <taxon>Eukaryota</taxon>
        <taxon>Metazoa</taxon>
        <taxon>Chordata</taxon>
        <taxon>Craniata</taxon>
        <taxon>Vertebrata</taxon>
        <taxon>Euteleostomi</taxon>
        <taxon>Mammalia</taxon>
        <taxon>Eutheria</taxon>
        <taxon>Afrotheria</taxon>
        <taxon>Chrysochloridae</taxon>
        <taxon>Chrysochlorinae</taxon>
        <taxon>Chrysochloris</taxon>
    </lineage>
</organism>
<dbReference type="Gene3D" id="1.10.10.740">
    <property type="entry name" value="Crisp domain"/>
    <property type="match status" value="1"/>
</dbReference>
<dbReference type="CTD" id="167"/>
<dbReference type="SUPFAM" id="SSF57546">
    <property type="entry name" value="Crisp domain-like"/>
    <property type="match status" value="1"/>
</dbReference>
<dbReference type="FunFam" id="3.40.33.10:FF:000005">
    <property type="entry name" value="Cysteine-rich secretory protein 2"/>
    <property type="match status" value="1"/>
</dbReference>
<dbReference type="PROSITE" id="PS01009">
    <property type="entry name" value="CRISP_1"/>
    <property type="match status" value="1"/>
</dbReference>
<reference evidence="5" key="1">
    <citation type="submission" date="2025-08" db="UniProtKB">
        <authorList>
            <consortium name="RefSeq"/>
        </authorList>
    </citation>
    <scope>IDENTIFICATION</scope>
    <source>
        <tissue evidence="5">Spleen</tissue>
    </source>
</reference>
<dbReference type="InterPro" id="IPR014044">
    <property type="entry name" value="CAP_dom"/>
</dbReference>
<dbReference type="InterPro" id="IPR018244">
    <property type="entry name" value="Allrgn_V5/Tpx1_CS"/>
</dbReference>
<dbReference type="PANTHER" id="PTHR10334">
    <property type="entry name" value="CYSTEINE-RICH SECRETORY PROTEIN-RELATED"/>
    <property type="match status" value="1"/>
</dbReference>
<dbReference type="Proteomes" id="UP000504623">
    <property type="component" value="Unplaced"/>
</dbReference>
<dbReference type="SUPFAM" id="SSF55797">
    <property type="entry name" value="PR-1-like"/>
    <property type="match status" value="1"/>
</dbReference>
<evidence type="ECO:0000313" key="4">
    <source>
        <dbReference type="Proteomes" id="UP000504623"/>
    </source>
</evidence>